<comment type="caution">
    <text evidence="15">The sequence shown here is derived from an EMBL/GenBank/DDBJ whole genome shotgun (WGS) entry which is preliminary data.</text>
</comment>
<keyword evidence="10" id="KW-0067">ATP-binding</keyword>
<dbReference type="PIRSF" id="PIRSF000724">
    <property type="entry name" value="Pgk"/>
    <property type="match status" value="1"/>
</dbReference>
<evidence type="ECO:0000256" key="3">
    <source>
        <dbReference type="ARBA" id="ARBA00004838"/>
    </source>
</evidence>
<dbReference type="PANTHER" id="PTHR11406">
    <property type="entry name" value="PHOSPHOGLYCERATE KINASE"/>
    <property type="match status" value="1"/>
</dbReference>
<name>A0ABQ7JL93_9FUNG</name>
<keyword evidence="16" id="KW-1185">Reference proteome</keyword>
<evidence type="ECO:0000313" key="15">
    <source>
        <dbReference type="EMBL" id="KAG0279237.1"/>
    </source>
</evidence>
<evidence type="ECO:0000256" key="8">
    <source>
        <dbReference type="ARBA" id="ARBA00022741"/>
    </source>
</evidence>
<dbReference type="EC" id="2.7.2.3" evidence="5 13"/>
<reference evidence="15 16" key="1">
    <citation type="journal article" date="2020" name="Fungal Divers.">
        <title>Resolving the Mortierellaceae phylogeny through synthesis of multi-gene phylogenetics and phylogenomics.</title>
        <authorList>
            <person name="Vandepol N."/>
            <person name="Liber J."/>
            <person name="Desiro A."/>
            <person name="Na H."/>
            <person name="Kennedy M."/>
            <person name="Barry K."/>
            <person name="Grigoriev I.V."/>
            <person name="Miller A.N."/>
            <person name="O'Donnell K."/>
            <person name="Stajich J.E."/>
            <person name="Bonito G."/>
        </authorList>
    </citation>
    <scope>NUCLEOTIDE SEQUENCE [LARGE SCALE GENOMIC DNA]</scope>
    <source>
        <strain evidence="15 16">AD045</strain>
    </source>
</reference>
<dbReference type="PROSITE" id="PS00111">
    <property type="entry name" value="PGLYCERATE_KINASE"/>
    <property type="match status" value="1"/>
</dbReference>
<keyword evidence="11" id="KW-0460">Magnesium</keyword>
<comment type="pathway">
    <text evidence="3">Carbohydrate degradation; glycolysis; pyruvate from D-glyceraldehyde 3-phosphate: step 2/5.</text>
</comment>
<dbReference type="InterPro" id="IPR001576">
    <property type="entry name" value="Phosphoglycerate_kinase"/>
</dbReference>
<gene>
    <name evidence="15" type="primary">PGK1</name>
    <name evidence="15" type="ORF">BGZ96_002019</name>
</gene>
<dbReference type="InterPro" id="IPR015911">
    <property type="entry name" value="Phosphoglycerate_kinase_CS"/>
</dbReference>
<sequence length="422" mass="44727">MSNKLSEKLVIDQVDFHGKRVLMRVDFNVPFADGKISNNARIVAAIPSIKYALDHGAASVVLMSHLGRPDGKKVENRELLGDGGQAEELSTLLHKDVEFLDDCVGEKVEAVCAAAKDGKVILLENLRFHIEEEGKIKDKEGNVTKASEADVQKFRASLSKLGDIYVNDAFGTAHRAHSSVVGIDLPIRAAGLLMKKELQFFAKVLEEPKKPFLAILGGAKISDKIQLIENLMDKVDAMIIGGGMAFTFKKTLENVKIGNSLFDKDGAEIVGKLVETAKAKNVKLYLPVDYITADSFAASAKTGYATDETGIPDGWLGLDCGEKSNKIFTEVIASAKTILWNGPAGVFEFDAFATGTKAALDAVVTATANGAISIVGGGDTATAAAKWNAVDKISHVSTGGGASLELLEGKNLPGVAALSVKA</sequence>
<comment type="similarity">
    <text evidence="4 13">Belongs to the phosphoglycerate kinase family.</text>
</comment>
<evidence type="ECO:0000256" key="10">
    <source>
        <dbReference type="ARBA" id="ARBA00022840"/>
    </source>
</evidence>
<dbReference type="PANTHER" id="PTHR11406:SF0">
    <property type="entry name" value="PHOSPHOGLYCERATE KINASE"/>
    <property type="match status" value="1"/>
</dbReference>
<evidence type="ECO:0000256" key="14">
    <source>
        <dbReference type="RuleBase" id="RU000696"/>
    </source>
</evidence>
<evidence type="ECO:0000256" key="11">
    <source>
        <dbReference type="ARBA" id="ARBA00022842"/>
    </source>
</evidence>
<evidence type="ECO:0000256" key="1">
    <source>
        <dbReference type="ARBA" id="ARBA00000642"/>
    </source>
</evidence>
<evidence type="ECO:0000256" key="5">
    <source>
        <dbReference type="ARBA" id="ARBA00013061"/>
    </source>
</evidence>
<dbReference type="Proteomes" id="UP001194696">
    <property type="component" value="Unassembled WGS sequence"/>
</dbReference>
<dbReference type="Pfam" id="PF00162">
    <property type="entry name" value="PGK"/>
    <property type="match status" value="1"/>
</dbReference>
<protein>
    <recommendedName>
        <fullName evidence="5 13">Phosphoglycerate kinase</fullName>
        <ecNumber evidence="5 13">2.7.2.3</ecNumber>
    </recommendedName>
</protein>
<dbReference type="InterPro" id="IPR036043">
    <property type="entry name" value="Phosphoglycerate_kinase_sf"/>
</dbReference>
<keyword evidence="7" id="KW-0479">Metal-binding</keyword>
<evidence type="ECO:0000256" key="6">
    <source>
        <dbReference type="ARBA" id="ARBA00022679"/>
    </source>
</evidence>
<organism evidence="15 16">
    <name type="scientific">Linnemannia gamsii</name>
    <dbReference type="NCBI Taxonomy" id="64522"/>
    <lineage>
        <taxon>Eukaryota</taxon>
        <taxon>Fungi</taxon>
        <taxon>Fungi incertae sedis</taxon>
        <taxon>Mucoromycota</taxon>
        <taxon>Mortierellomycotina</taxon>
        <taxon>Mortierellomycetes</taxon>
        <taxon>Mortierellales</taxon>
        <taxon>Mortierellaceae</taxon>
        <taxon>Linnemannia</taxon>
    </lineage>
</organism>
<keyword evidence="6 13" id="KW-0808">Transferase</keyword>
<accession>A0ABQ7JL93</accession>
<evidence type="ECO:0000256" key="12">
    <source>
        <dbReference type="ARBA" id="ARBA00023152"/>
    </source>
</evidence>
<keyword evidence="12" id="KW-0324">Glycolysis</keyword>
<dbReference type="InterPro" id="IPR015824">
    <property type="entry name" value="Phosphoglycerate_kinase_N"/>
</dbReference>
<keyword evidence="9 13" id="KW-0418">Kinase</keyword>
<comment type="cofactor">
    <cofactor evidence="2">
        <name>Mg(2+)</name>
        <dbReference type="ChEBI" id="CHEBI:18420"/>
    </cofactor>
</comment>
<evidence type="ECO:0000256" key="2">
    <source>
        <dbReference type="ARBA" id="ARBA00001946"/>
    </source>
</evidence>
<keyword evidence="8" id="KW-0547">Nucleotide-binding</keyword>
<evidence type="ECO:0000256" key="4">
    <source>
        <dbReference type="ARBA" id="ARBA00008982"/>
    </source>
</evidence>
<evidence type="ECO:0000256" key="7">
    <source>
        <dbReference type="ARBA" id="ARBA00022723"/>
    </source>
</evidence>
<dbReference type="SUPFAM" id="SSF53748">
    <property type="entry name" value="Phosphoglycerate kinase"/>
    <property type="match status" value="1"/>
</dbReference>
<evidence type="ECO:0000313" key="16">
    <source>
        <dbReference type="Proteomes" id="UP001194696"/>
    </source>
</evidence>
<comment type="subunit">
    <text evidence="14">Monomer.</text>
</comment>
<proteinExistence type="inferred from homology"/>
<comment type="catalytic activity">
    <reaction evidence="1 13">
        <text>(2R)-3-phosphoglycerate + ATP = (2R)-3-phospho-glyceroyl phosphate + ADP</text>
        <dbReference type="Rhea" id="RHEA:14801"/>
        <dbReference type="ChEBI" id="CHEBI:30616"/>
        <dbReference type="ChEBI" id="CHEBI:57604"/>
        <dbReference type="ChEBI" id="CHEBI:58272"/>
        <dbReference type="ChEBI" id="CHEBI:456216"/>
        <dbReference type="EC" id="2.7.2.3"/>
    </reaction>
</comment>
<dbReference type="CDD" id="cd00318">
    <property type="entry name" value="Phosphoglycerate_kinase"/>
    <property type="match status" value="1"/>
</dbReference>
<dbReference type="GO" id="GO:0016301">
    <property type="term" value="F:kinase activity"/>
    <property type="evidence" value="ECO:0007669"/>
    <property type="project" value="UniProtKB-KW"/>
</dbReference>
<evidence type="ECO:0000256" key="9">
    <source>
        <dbReference type="ARBA" id="ARBA00022777"/>
    </source>
</evidence>
<dbReference type="PRINTS" id="PR00477">
    <property type="entry name" value="PHGLYCKINASE"/>
</dbReference>
<evidence type="ECO:0000256" key="13">
    <source>
        <dbReference type="RuleBase" id="RU000532"/>
    </source>
</evidence>
<dbReference type="EMBL" id="JAAAIM010001362">
    <property type="protein sequence ID" value="KAG0279237.1"/>
    <property type="molecule type" value="Genomic_DNA"/>
</dbReference>
<dbReference type="HAMAP" id="MF_00145">
    <property type="entry name" value="Phosphoglyc_kinase"/>
    <property type="match status" value="1"/>
</dbReference>
<dbReference type="Gene3D" id="3.40.50.1260">
    <property type="entry name" value="Phosphoglycerate kinase, N-terminal domain"/>
    <property type="match status" value="3"/>
</dbReference>